<comment type="caution">
    <text evidence="2">The sequence shown here is derived from an EMBL/GenBank/DDBJ whole genome shotgun (WGS) entry which is preliminary data.</text>
</comment>
<dbReference type="Pfam" id="PF01928">
    <property type="entry name" value="CYTH"/>
    <property type="match status" value="1"/>
</dbReference>
<evidence type="ECO:0000313" key="3">
    <source>
        <dbReference type="Proteomes" id="UP000698752"/>
    </source>
</evidence>
<evidence type="ECO:0000259" key="1">
    <source>
        <dbReference type="PROSITE" id="PS51707"/>
    </source>
</evidence>
<dbReference type="CDD" id="cd07891">
    <property type="entry name" value="CYTH-like_CthTTM-like_1"/>
    <property type="match status" value="1"/>
</dbReference>
<organism evidence="2 3">
    <name type="scientific">Neoroseomonas terrae</name>
    <dbReference type="NCBI Taxonomy" id="424799"/>
    <lineage>
        <taxon>Bacteria</taxon>
        <taxon>Pseudomonadati</taxon>
        <taxon>Pseudomonadota</taxon>
        <taxon>Alphaproteobacteria</taxon>
        <taxon>Acetobacterales</taxon>
        <taxon>Acetobacteraceae</taxon>
        <taxon>Neoroseomonas</taxon>
    </lineage>
</organism>
<proteinExistence type="predicted"/>
<dbReference type="PANTHER" id="PTHR40114">
    <property type="entry name" value="SLR0698 PROTEIN"/>
    <property type="match status" value="1"/>
</dbReference>
<dbReference type="InterPro" id="IPR012042">
    <property type="entry name" value="NeuTTM/CthTTM-like"/>
</dbReference>
<dbReference type="PANTHER" id="PTHR40114:SF1">
    <property type="entry name" value="SLR0698 PROTEIN"/>
    <property type="match status" value="1"/>
</dbReference>
<accession>A0ABS5EDJ5</accession>
<keyword evidence="3" id="KW-1185">Reference proteome</keyword>
<dbReference type="PROSITE" id="PS51707">
    <property type="entry name" value="CYTH"/>
    <property type="match status" value="1"/>
</dbReference>
<name>A0ABS5EDJ5_9PROT</name>
<dbReference type="InterPro" id="IPR023577">
    <property type="entry name" value="CYTH_domain"/>
</dbReference>
<dbReference type="Proteomes" id="UP000698752">
    <property type="component" value="Unassembled WGS sequence"/>
</dbReference>
<gene>
    <name evidence="2" type="ORF">GXW78_05395</name>
</gene>
<feature type="domain" description="CYTH" evidence="1">
    <location>
        <begin position="2"/>
        <end position="158"/>
    </location>
</feature>
<reference evidence="3" key="1">
    <citation type="journal article" date="2021" name="Syst. Appl. Microbiol.">
        <title>Roseomonas hellenica sp. nov., isolated from roots of wild-growing Alkanna tinctoria.</title>
        <authorList>
            <person name="Rat A."/>
            <person name="Naranjo H.D."/>
            <person name="Lebbe L."/>
            <person name="Cnockaert M."/>
            <person name="Krigas N."/>
            <person name="Grigoriadou K."/>
            <person name="Maloupa E."/>
            <person name="Willems A."/>
        </authorList>
    </citation>
    <scope>NUCLEOTIDE SEQUENCE [LARGE SCALE GENOMIC DNA]</scope>
    <source>
        <strain evidence="3">LMG 31159</strain>
    </source>
</reference>
<protein>
    <submittedName>
        <fullName evidence="2">CYTH domain-containing protein</fullName>
    </submittedName>
</protein>
<dbReference type="RefSeq" id="WP_211866778.1">
    <property type="nucleotide sequence ID" value="NZ_JAAEDI010000005.1"/>
</dbReference>
<dbReference type="SUPFAM" id="SSF55154">
    <property type="entry name" value="CYTH-like phosphatases"/>
    <property type="match status" value="1"/>
</dbReference>
<dbReference type="PIRSF" id="PIRSF016487">
    <property type="entry name" value="CYTH_UCP016487"/>
    <property type="match status" value="1"/>
</dbReference>
<sequence length="169" mass="18271">MKYEIERKFLVADGSWAEAVAETMHLRDGLVATFGGGKVRVRVATGAIAPARAYVTIKGPRSGIARPEFEYEIPVAEAEIMLAQLCGDQVVEKTRHFVPFAGHVWVVDVYEGMLAGVTYAEVELDHASQDVAIPCWAGPEVTGQPQHSKRTLVLGRAAAAREAAGRRGL</sequence>
<evidence type="ECO:0000313" key="2">
    <source>
        <dbReference type="EMBL" id="MBR0649088.1"/>
    </source>
</evidence>
<dbReference type="InterPro" id="IPR033469">
    <property type="entry name" value="CYTH-like_dom_sf"/>
</dbReference>
<dbReference type="EMBL" id="JAAEDI010000005">
    <property type="protein sequence ID" value="MBR0649088.1"/>
    <property type="molecule type" value="Genomic_DNA"/>
</dbReference>
<dbReference type="SMART" id="SM01118">
    <property type="entry name" value="CYTH"/>
    <property type="match status" value="1"/>
</dbReference>
<dbReference type="Gene3D" id="2.40.320.10">
    <property type="entry name" value="Hypothetical Protein Pfu-838710-001"/>
    <property type="match status" value="1"/>
</dbReference>